<sequence>MLHSASLSKSLQNRASAQISTRRIYHRRIKPLFDLLLALAFVPLLAPVIGVLWGLARLDGGPGFYGHRRIGRNGKVFRCWKIRTMVPDAERRLALYLATNADAAVEWQLSRKLSDDPRVTRLGRFLRKTSLDELPQLWNVLRGEMSFVGPRPVTEDELALYHHRRDAYLCLRPGITGFWQILGRSDLPYSLRVEMDAAYVQKSSLFMDIGLILLTAATVLRGTGQ</sequence>
<dbReference type="PANTHER" id="PTHR30576:SF4">
    <property type="entry name" value="UNDECAPRENYL-PHOSPHATE GALACTOSE PHOSPHOTRANSFERASE"/>
    <property type="match status" value="1"/>
</dbReference>
<evidence type="ECO:0000256" key="7">
    <source>
        <dbReference type="ARBA" id="ARBA00023136"/>
    </source>
</evidence>
<evidence type="ECO:0000256" key="1">
    <source>
        <dbReference type="ARBA" id="ARBA00004236"/>
    </source>
</evidence>
<evidence type="ECO:0000256" key="8">
    <source>
        <dbReference type="ARBA" id="ARBA00023169"/>
    </source>
</evidence>
<evidence type="ECO:0000256" key="4">
    <source>
        <dbReference type="ARBA" id="ARBA00022679"/>
    </source>
</evidence>
<keyword evidence="3" id="KW-1003">Cell membrane</keyword>
<protein>
    <submittedName>
        <fullName evidence="11">Sugar transferase</fullName>
    </submittedName>
</protein>
<proteinExistence type="inferred from homology"/>
<feature type="transmembrane region" description="Helical" evidence="9">
    <location>
        <begin position="32"/>
        <end position="55"/>
    </location>
</feature>
<comment type="subcellular location">
    <subcellularLocation>
        <location evidence="1">Cell membrane</location>
    </subcellularLocation>
</comment>
<reference evidence="11 12" key="1">
    <citation type="submission" date="2023-09" db="EMBL/GenBank/DDBJ databases">
        <title>Thioclava shenzhenensis sp. nov., a multidrug resistant bacteria-antagonizing species isolated from coastal seawater.</title>
        <authorList>
            <person name="Long M."/>
        </authorList>
    </citation>
    <scope>NUCLEOTIDE SEQUENCE [LARGE SCALE GENOMIC DNA]</scope>
    <source>
        <strain evidence="11 12">FTW29</strain>
        <plasmid evidence="11 12">unnamed1</plasmid>
    </source>
</reference>
<keyword evidence="4 11" id="KW-0808">Transferase</keyword>
<dbReference type="Proteomes" id="UP001623290">
    <property type="component" value="Plasmid unnamed1"/>
</dbReference>
<dbReference type="GO" id="GO:0016740">
    <property type="term" value="F:transferase activity"/>
    <property type="evidence" value="ECO:0007669"/>
    <property type="project" value="UniProtKB-KW"/>
</dbReference>
<name>A0ABZ1E2D9_9RHOB</name>
<keyword evidence="11" id="KW-0614">Plasmid</keyword>
<evidence type="ECO:0000256" key="9">
    <source>
        <dbReference type="SAM" id="Phobius"/>
    </source>
</evidence>
<dbReference type="PANTHER" id="PTHR30576">
    <property type="entry name" value="COLANIC BIOSYNTHESIS UDP-GLUCOSE LIPID CARRIER TRANSFERASE"/>
    <property type="match status" value="1"/>
</dbReference>
<evidence type="ECO:0000256" key="2">
    <source>
        <dbReference type="ARBA" id="ARBA00006464"/>
    </source>
</evidence>
<dbReference type="InterPro" id="IPR003362">
    <property type="entry name" value="Bact_transf"/>
</dbReference>
<dbReference type="RefSeq" id="WP_330646976.1">
    <property type="nucleotide sequence ID" value="NZ_CP135444.1"/>
</dbReference>
<keyword evidence="7 9" id="KW-0472">Membrane</keyword>
<dbReference type="EMBL" id="CP135444">
    <property type="protein sequence ID" value="WRY35224.1"/>
    <property type="molecule type" value="Genomic_DNA"/>
</dbReference>
<gene>
    <name evidence="11" type="ORF">RPE78_15400</name>
</gene>
<feature type="domain" description="Bacterial sugar transferase" evidence="10">
    <location>
        <begin position="30"/>
        <end position="220"/>
    </location>
</feature>
<evidence type="ECO:0000256" key="6">
    <source>
        <dbReference type="ARBA" id="ARBA00022989"/>
    </source>
</evidence>
<accession>A0ABZ1E2D9</accession>
<geneLocation type="plasmid" evidence="11 12">
    <name>unnamed1</name>
</geneLocation>
<evidence type="ECO:0000259" key="10">
    <source>
        <dbReference type="Pfam" id="PF02397"/>
    </source>
</evidence>
<keyword evidence="6 9" id="KW-1133">Transmembrane helix</keyword>
<keyword evidence="5 9" id="KW-0812">Transmembrane</keyword>
<evidence type="ECO:0000256" key="5">
    <source>
        <dbReference type="ARBA" id="ARBA00022692"/>
    </source>
</evidence>
<comment type="similarity">
    <text evidence="2">Belongs to the bacterial sugar transferase family.</text>
</comment>
<evidence type="ECO:0000313" key="11">
    <source>
        <dbReference type="EMBL" id="WRY35224.1"/>
    </source>
</evidence>
<organism evidence="11 12">
    <name type="scientific">Thioclava litoralis</name>
    <dbReference type="NCBI Taxonomy" id="3076557"/>
    <lineage>
        <taxon>Bacteria</taxon>
        <taxon>Pseudomonadati</taxon>
        <taxon>Pseudomonadota</taxon>
        <taxon>Alphaproteobacteria</taxon>
        <taxon>Rhodobacterales</taxon>
        <taxon>Paracoccaceae</taxon>
        <taxon>Thioclava</taxon>
    </lineage>
</organism>
<keyword evidence="12" id="KW-1185">Reference proteome</keyword>
<evidence type="ECO:0000256" key="3">
    <source>
        <dbReference type="ARBA" id="ARBA00022475"/>
    </source>
</evidence>
<evidence type="ECO:0000313" key="12">
    <source>
        <dbReference type="Proteomes" id="UP001623290"/>
    </source>
</evidence>
<dbReference type="Pfam" id="PF02397">
    <property type="entry name" value="Bac_transf"/>
    <property type="match status" value="1"/>
</dbReference>
<keyword evidence="8" id="KW-0270">Exopolysaccharide synthesis</keyword>